<dbReference type="OrthoDB" id="110485at2"/>
<proteinExistence type="predicted"/>
<keyword evidence="1" id="KW-0812">Transmembrane</keyword>
<keyword evidence="1" id="KW-0472">Membrane</keyword>
<feature type="transmembrane region" description="Helical" evidence="1">
    <location>
        <begin position="28"/>
        <end position="61"/>
    </location>
</feature>
<gene>
    <name evidence="2" type="ordered locus">Acid_7583</name>
</gene>
<accession>Q01PC9</accession>
<evidence type="ECO:0000313" key="2">
    <source>
        <dbReference type="EMBL" id="ABJ88491.1"/>
    </source>
</evidence>
<dbReference type="KEGG" id="sus:Acid_7583"/>
<dbReference type="Gene3D" id="1.10.287.70">
    <property type="match status" value="1"/>
</dbReference>
<sequence precursor="true">MILEPPAKRLDEAPNTVEMASPTAWPVVLAFGITLVFAGMLTTASVSILGALLALCGYAGWFRDVLPREKRESVPVLEEPALVFTSRPMVARVNWNTHDPHRARLPLETYPVSAGVKGGMAGCVAMALLAMAYGLVVQHSIWYPINLLAAGFLTGEETTAAQLAAFQPTLLIVASIIHLVTSLLVGLLYGAMLPMFPRRPILLGGVIAPVLWSGMIHGLVEFLSPVVGSQINWPWYVITQVGFGIVAGIVVSTQQRVRTWQHLPFAVRAGFEAPGIMNERDGEDSRQ</sequence>
<dbReference type="STRING" id="234267.Acid_7583"/>
<dbReference type="eggNOG" id="ENOG502Z87X">
    <property type="taxonomic scope" value="Bacteria"/>
</dbReference>
<protein>
    <submittedName>
        <fullName evidence="2">Uncharacterized protein</fullName>
    </submittedName>
</protein>
<reference evidence="2" key="1">
    <citation type="submission" date="2006-10" db="EMBL/GenBank/DDBJ databases">
        <title>Complete sequence of Solibacter usitatus Ellin6076.</title>
        <authorList>
            <consortium name="US DOE Joint Genome Institute"/>
            <person name="Copeland A."/>
            <person name="Lucas S."/>
            <person name="Lapidus A."/>
            <person name="Barry K."/>
            <person name="Detter J.C."/>
            <person name="Glavina del Rio T."/>
            <person name="Hammon N."/>
            <person name="Israni S."/>
            <person name="Dalin E."/>
            <person name="Tice H."/>
            <person name="Pitluck S."/>
            <person name="Thompson L.S."/>
            <person name="Brettin T."/>
            <person name="Bruce D."/>
            <person name="Han C."/>
            <person name="Tapia R."/>
            <person name="Gilna P."/>
            <person name="Schmutz J."/>
            <person name="Larimer F."/>
            <person name="Land M."/>
            <person name="Hauser L."/>
            <person name="Kyrpides N."/>
            <person name="Mikhailova N."/>
            <person name="Janssen P.H."/>
            <person name="Kuske C.R."/>
            <person name="Richardson P."/>
        </authorList>
    </citation>
    <scope>NUCLEOTIDE SEQUENCE</scope>
    <source>
        <strain evidence="2">Ellin6076</strain>
    </source>
</reference>
<evidence type="ECO:0000256" key="1">
    <source>
        <dbReference type="SAM" id="Phobius"/>
    </source>
</evidence>
<dbReference type="AlphaFoldDB" id="Q01PC9"/>
<dbReference type="InParanoid" id="Q01PC9"/>
<feature type="transmembrane region" description="Helical" evidence="1">
    <location>
        <begin position="201"/>
        <end position="220"/>
    </location>
</feature>
<dbReference type="HOGENOM" id="CLU_938839_0_0_0"/>
<feature type="transmembrane region" description="Helical" evidence="1">
    <location>
        <begin position="232"/>
        <end position="251"/>
    </location>
</feature>
<feature type="transmembrane region" description="Helical" evidence="1">
    <location>
        <begin position="165"/>
        <end position="189"/>
    </location>
</feature>
<dbReference type="EMBL" id="CP000473">
    <property type="protein sequence ID" value="ABJ88491.1"/>
    <property type="molecule type" value="Genomic_DNA"/>
</dbReference>
<name>Q01PC9_SOLUE</name>
<feature type="transmembrane region" description="Helical" evidence="1">
    <location>
        <begin position="123"/>
        <end position="145"/>
    </location>
</feature>
<keyword evidence="1" id="KW-1133">Transmembrane helix</keyword>
<organism evidence="2">
    <name type="scientific">Solibacter usitatus (strain Ellin6076)</name>
    <dbReference type="NCBI Taxonomy" id="234267"/>
    <lineage>
        <taxon>Bacteria</taxon>
        <taxon>Pseudomonadati</taxon>
        <taxon>Acidobacteriota</taxon>
        <taxon>Terriglobia</taxon>
        <taxon>Bryobacterales</taxon>
        <taxon>Solibacteraceae</taxon>
        <taxon>Candidatus Solibacter</taxon>
    </lineage>
</organism>